<evidence type="ECO:0000313" key="2">
    <source>
        <dbReference type="Proteomes" id="UP000595053"/>
    </source>
</evidence>
<dbReference type="RefSeq" id="WP_129288869.1">
    <property type="nucleotide sequence ID" value="NZ_CP053291.1"/>
</dbReference>
<dbReference type="AlphaFoldDB" id="A0A7M1QWK7"/>
<keyword evidence="2" id="KW-1185">Reference proteome</keyword>
<evidence type="ECO:0000313" key="1">
    <source>
        <dbReference type="EMBL" id="QOR45527.1"/>
    </source>
</evidence>
<dbReference type="EMBL" id="CP063213">
    <property type="protein sequence ID" value="QOR45527.1"/>
    <property type="molecule type" value="Genomic_DNA"/>
</dbReference>
<proteinExistence type="predicted"/>
<name>A0A7M1QWK7_9ACTO</name>
<organism evidence="1 2">
    <name type="scientific">Trueperella pecoris</name>
    <dbReference type="NCBI Taxonomy" id="2733571"/>
    <lineage>
        <taxon>Bacteria</taxon>
        <taxon>Bacillati</taxon>
        <taxon>Actinomycetota</taxon>
        <taxon>Actinomycetes</taxon>
        <taxon>Actinomycetales</taxon>
        <taxon>Actinomycetaceae</taxon>
        <taxon>Trueperella</taxon>
    </lineage>
</organism>
<sequence>MSTPIARVRLSLEAALEEAGAAVRIAGGNELSPQARDRILRSARGEITDEEYLTEVLAAVKR</sequence>
<accession>A0A7M1QWK7</accession>
<accession>A0A8A5U4R1</accession>
<gene>
    <name evidence="1" type="ORF">INS88_09775</name>
</gene>
<reference evidence="1 2" key="1">
    <citation type="submission" date="2020-10" db="EMBL/GenBank/DDBJ databases">
        <title>Trueperella pecoris sp. nov. isolated from bovine and porcine specimens.</title>
        <authorList>
            <person name="Schoenecker L."/>
            <person name="Schnydrig P."/>
            <person name="Brodard I."/>
            <person name="Thomann A."/>
            <person name="Hemphill A."/>
            <person name="Rodriguez-Campos S."/>
            <person name="Perreten V."/>
            <person name="Jores J."/>
            <person name="Kittl S."/>
        </authorList>
    </citation>
    <scope>NUCLEOTIDE SEQUENCE [LARGE SCALE GENOMIC DNA]</scope>
    <source>
        <strain evidence="1 2">15A0121</strain>
    </source>
</reference>
<evidence type="ECO:0008006" key="3">
    <source>
        <dbReference type="Google" id="ProtNLM"/>
    </source>
</evidence>
<protein>
    <recommendedName>
        <fullName evidence="3">Antitoxin VbhA domain-containing protein</fullName>
    </recommendedName>
</protein>
<dbReference type="Proteomes" id="UP000595053">
    <property type="component" value="Chromosome"/>
</dbReference>